<sequence>MRSIIEEIANAETQSENIRQQAAAEARDLLQSTRTAIQEEQAALEQRERDLTRARLAEAEASAGALADEMLQKLGSEADEQCAAARARLDEAAAYLLGKVQEIA</sequence>
<dbReference type="EMBL" id="DVNZ01000026">
    <property type="protein sequence ID" value="HIU93676.1"/>
    <property type="molecule type" value="Genomic_DNA"/>
</dbReference>
<accession>A0A9D1N2X4</accession>
<keyword evidence="1" id="KW-0175">Coiled coil</keyword>
<protein>
    <submittedName>
        <fullName evidence="2">Uncharacterized protein</fullName>
    </submittedName>
</protein>
<dbReference type="AlphaFoldDB" id="A0A9D1N2X4"/>
<organism evidence="2 3">
    <name type="scientific">Candidatus Aphodomorpha intestinavium</name>
    <dbReference type="NCBI Taxonomy" id="2840672"/>
    <lineage>
        <taxon>Bacteria</taxon>
        <taxon>Bacillati</taxon>
        <taxon>Bacillota</taxon>
        <taxon>Clostridia</taxon>
        <taxon>Eubacteriales</taxon>
        <taxon>Candidatus Aphodomorpha</taxon>
    </lineage>
</organism>
<reference evidence="2" key="2">
    <citation type="journal article" date="2021" name="PeerJ">
        <title>Extensive microbial diversity within the chicken gut microbiome revealed by metagenomics and culture.</title>
        <authorList>
            <person name="Gilroy R."/>
            <person name="Ravi A."/>
            <person name="Getino M."/>
            <person name="Pursley I."/>
            <person name="Horton D.L."/>
            <person name="Alikhan N.F."/>
            <person name="Baker D."/>
            <person name="Gharbi K."/>
            <person name="Hall N."/>
            <person name="Watson M."/>
            <person name="Adriaenssens E.M."/>
            <person name="Foster-Nyarko E."/>
            <person name="Jarju S."/>
            <person name="Secka A."/>
            <person name="Antonio M."/>
            <person name="Oren A."/>
            <person name="Chaudhuri R.R."/>
            <person name="La Ragione R."/>
            <person name="Hildebrand F."/>
            <person name="Pallen M.J."/>
        </authorList>
    </citation>
    <scope>NUCLEOTIDE SEQUENCE</scope>
    <source>
        <strain evidence="2">ChiGjej2B2-16831</strain>
    </source>
</reference>
<comment type="caution">
    <text evidence="2">The sequence shown here is derived from an EMBL/GenBank/DDBJ whole genome shotgun (WGS) entry which is preliminary data.</text>
</comment>
<proteinExistence type="predicted"/>
<reference evidence="2" key="1">
    <citation type="submission" date="2020-10" db="EMBL/GenBank/DDBJ databases">
        <authorList>
            <person name="Gilroy R."/>
        </authorList>
    </citation>
    <scope>NUCLEOTIDE SEQUENCE</scope>
    <source>
        <strain evidence="2">ChiGjej2B2-16831</strain>
    </source>
</reference>
<dbReference type="Proteomes" id="UP000824128">
    <property type="component" value="Unassembled WGS sequence"/>
</dbReference>
<feature type="coiled-coil region" evidence="1">
    <location>
        <begin position="1"/>
        <end position="57"/>
    </location>
</feature>
<name>A0A9D1N2X4_9FIRM</name>
<evidence type="ECO:0000256" key="1">
    <source>
        <dbReference type="SAM" id="Coils"/>
    </source>
</evidence>
<evidence type="ECO:0000313" key="2">
    <source>
        <dbReference type="EMBL" id="HIU93676.1"/>
    </source>
</evidence>
<gene>
    <name evidence="2" type="ORF">IAD24_00815</name>
</gene>
<evidence type="ECO:0000313" key="3">
    <source>
        <dbReference type="Proteomes" id="UP000824128"/>
    </source>
</evidence>